<dbReference type="Gene3D" id="1.10.287.130">
    <property type="match status" value="1"/>
</dbReference>
<dbReference type="PANTHER" id="PTHR43047:SF72">
    <property type="entry name" value="OSMOSENSING HISTIDINE PROTEIN KINASE SLN1"/>
    <property type="match status" value="1"/>
</dbReference>
<dbReference type="Pfam" id="PF13426">
    <property type="entry name" value="PAS_9"/>
    <property type="match status" value="1"/>
</dbReference>
<dbReference type="NCBIfam" id="TIGR00229">
    <property type="entry name" value="sensory_box"/>
    <property type="match status" value="2"/>
</dbReference>
<evidence type="ECO:0000256" key="1">
    <source>
        <dbReference type="ARBA" id="ARBA00000085"/>
    </source>
</evidence>
<dbReference type="PANTHER" id="PTHR43047">
    <property type="entry name" value="TWO-COMPONENT HISTIDINE PROTEIN KINASE"/>
    <property type="match status" value="1"/>
</dbReference>
<dbReference type="InterPro" id="IPR000014">
    <property type="entry name" value="PAS"/>
</dbReference>
<evidence type="ECO:0000259" key="8">
    <source>
        <dbReference type="PROSITE" id="PS50113"/>
    </source>
</evidence>
<keyword evidence="5 9" id="KW-0418">Kinase</keyword>
<dbReference type="InterPro" id="IPR004358">
    <property type="entry name" value="Sig_transdc_His_kin-like_C"/>
</dbReference>
<dbReference type="SMART" id="SM00387">
    <property type="entry name" value="HATPase_c"/>
    <property type="match status" value="1"/>
</dbReference>
<organism evidence="9 10">
    <name type="scientific">Dongia sedimenti</name>
    <dbReference type="NCBI Taxonomy" id="3064282"/>
    <lineage>
        <taxon>Bacteria</taxon>
        <taxon>Pseudomonadati</taxon>
        <taxon>Pseudomonadota</taxon>
        <taxon>Alphaproteobacteria</taxon>
        <taxon>Rhodospirillales</taxon>
        <taxon>Dongiaceae</taxon>
        <taxon>Dongia</taxon>
    </lineage>
</organism>
<feature type="domain" description="PAS" evidence="7">
    <location>
        <begin position="130"/>
        <end position="171"/>
    </location>
</feature>
<dbReference type="EC" id="2.7.13.3" evidence="2"/>
<dbReference type="Proteomes" id="UP001230156">
    <property type="component" value="Unassembled WGS sequence"/>
</dbReference>
<dbReference type="InterPro" id="IPR005467">
    <property type="entry name" value="His_kinase_dom"/>
</dbReference>
<evidence type="ECO:0000313" key="9">
    <source>
        <dbReference type="EMBL" id="MDQ7250909.1"/>
    </source>
</evidence>
<dbReference type="CDD" id="cd00130">
    <property type="entry name" value="PAS"/>
    <property type="match status" value="2"/>
</dbReference>
<dbReference type="Pfam" id="PF13188">
    <property type="entry name" value="PAS_8"/>
    <property type="match status" value="1"/>
</dbReference>
<dbReference type="SUPFAM" id="SSF47384">
    <property type="entry name" value="Homodimeric domain of signal transducing histidine kinase"/>
    <property type="match status" value="1"/>
</dbReference>
<dbReference type="SUPFAM" id="SSF55874">
    <property type="entry name" value="ATPase domain of HSP90 chaperone/DNA topoisomerase II/histidine kinase"/>
    <property type="match status" value="1"/>
</dbReference>
<keyword evidence="10" id="KW-1185">Reference proteome</keyword>
<dbReference type="PROSITE" id="PS50113">
    <property type="entry name" value="PAC"/>
    <property type="match status" value="2"/>
</dbReference>
<comment type="catalytic activity">
    <reaction evidence="1">
        <text>ATP + protein L-histidine = ADP + protein N-phospho-L-histidine.</text>
        <dbReference type="EC" id="2.7.13.3"/>
    </reaction>
</comment>
<dbReference type="SUPFAM" id="SSF55785">
    <property type="entry name" value="PYP-like sensor domain (PAS domain)"/>
    <property type="match status" value="2"/>
</dbReference>
<feature type="domain" description="Histidine kinase" evidence="6">
    <location>
        <begin position="276"/>
        <end position="496"/>
    </location>
</feature>
<dbReference type="PRINTS" id="PR00344">
    <property type="entry name" value="BCTRLSENSOR"/>
</dbReference>
<proteinExistence type="predicted"/>
<dbReference type="PROSITE" id="PS50112">
    <property type="entry name" value="PAS"/>
    <property type="match status" value="2"/>
</dbReference>
<evidence type="ECO:0000313" key="10">
    <source>
        <dbReference type="Proteomes" id="UP001230156"/>
    </source>
</evidence>
<evidence type="ECO:0000256" key="4">
    <source>
        <dbReference type="ARBA" id="ARBA00022679"/>
    </source>
</evidence>
<dbReference type="InterPro" id="IPR003594">
    <property type="entry name" value="HATPase_dom"/>
</dbReference>
<evidence type="ECO:0000256" key="3">
    <source>
        <dbReference type="ARBA" id="ARBA00022553"/>
    </source>
</evidence>
<dbReference type="EMBL" id="JAUYVI010000008">
    <property type="protein sequence ID" value="MDQ7250909.1"/>
    <property type="molecule type" value="Genomic_DNA"/>
</dbReference>
<dbReference type="SMART" id="SM00086">
    <property type="entry name" value="PAC"/>
    <property type="match status" value="2"/>
</dbReference>
<keyword evidence="4" id="KW-0808">Transferase</keyword>
<protein>
    <recommendedName>
        <fullName evidence="2">histidine kinase</fullName>
        <ecNumber evidence="2">2.7.13.3</ecNumber>
    </recommendedName>
</protein>
<reference evidence="10" key="1">
    <citation type="submission" date="2023-08" db="EMBL/GenBank/DDBJ databases">
        <title>Rhodospirillaceae gen. nov., a novel taxon isolated from the Yangtze River Yuezi River estuary sludge.</title>
        <authorList>
            <person name="Ruan L."/>
        </authorList>
    </citation>
    <scope>NUCLEOTIDE SEQUENCE [LARGE SCALE GENOMIC DNA]</scope>
    <source>
        <strain evidence="10">R-7</strain>
    </source>
</reference>
<dbReference type="CDD" id="cd00082">
    <property type="entry name" value="HisKA"/>
    <property type="match status" value="1"/>
</dbReference>
<feature type="domain" description="PAS" evidence="7">
    <location>
        <begin position="3"/>
        <end position="44"/>
    </location>
</feature>
<evidence type="ECO:0000259" key="6">
    <source>
        <dbReference type="PROSITE" id="PS50109"/>
    </source>
</evidence>
<dbReference type="Pfam" id="PF02518">
    <property type="entry name" value="HATPase_c"/>
    <property type="match status" value="1"/>
</dbReference>
<dbReference type="InterPro" id="IPR001610">
    <property type="entry name" value="PAC"/>
</dbReference>
<dbReference type="InterPro" id="IPR036097">
    <property type="entry name" value="HisK_dim/P_sf"/>
</dbReference>
<evidence type="ECO:0000259" key="7">
    <source>
        <dbReference type="PROSITE" id="PS50112"/>
    </source>
</evidence>
<sequence>MDQGNIYRTIFERSDIGVYQTLIEGGVVEANPAMARMFGYETAEEFAAATGTSNDKFYVRRSDRDWHIAELKRSGRVSAHVCEMKRRDGSRFWVSDSTTLAQDPDGRLSILGTMVDVTDLVESQRAFREAEARYRSIIDNALEGVYISSLDGRMIVANRALAEINGYDSPEELILSVKDIGSEWYVRPERRQEFVDAMARDGEVRNFESEVYRHKTRERIWVQENARLVSDESGKALYYEGTVQEITQRKNFERQLMVARRAAEASNRAKSEFLANMSHELRTPLNAIMGFAQILRDRWNDPEHTKVSEYSGDILLSAQHLYGLISEILDYSKIDSGTVQLVEGPIDVVALCNHCSHMISERAQRAGLKLKVALADDLPALQADERRITQVLLNLATNAVKFTPAGGTVTIGADVEPSGNLVLSVADSGIGISEKDIERVFEPFVQVNRNAHPQQEGAGLGLAICKNLIELHQGRIEVSSKPQRGTTVRVILPASRLMPVRAAG</sequence>
<dbReference type="SMART" id="SM00388">
    <property type="entry name" value="HisKA"/>
    <property type="match status" value="1"/>
</dbReference>
<dbReference type="InterPro" id="IPR035965">
    <property type="entry name" value="PAS-like_dom_sf"/>
</dbReference>
<dbReference type="CDD" id="cd16922">
    <property type="entry name" value="HATPase_EvgS-ArcB-TorS-like"/>
    <property type="match status" value="1"/>
</dbReference>
<gene>
    <name evidence="9" type="ORF">Q8A70_24695</name>
</gene>
<dbReference type="SMART" id="SM00091">
    <property type="entry name" value="PAS"/>
    <property type="match status" value="2"/>
</dbReference>
<dbReference type="PROSITE" id="PS50109">
    <property type="entry name" value="HIS_KIN"/>
    <property type="match status" value="1"/>
</dbReference>
<dbReference type="Gene3D" id="3.30.565.10">
    <property type="entry name" value="Histidine kinase-like ATPase, C-terminal domain"/>
    <property type="match status" value="1"/>
</dbReference>
<accession>A0ABU0YT68</accession>
<dbReference type="Gene3D" id="3.30.450.20">
    <property type="entry name" value="PAS domain"/>
    <property type="match status" value="2"/>
</dbReference>
<evidence type="ECO:0000256" key="2">
    <source>
        <dbReference type="ARBA" id="ARBA00012438"/>
    </source>
</evidence>
<dbReference type="InterPro" id="IPR003661">
    <property type="entry name" value="HisK_dim/P_dom"/>
</dbReference>
<dbReference type="RefSeq" id="WP_379960752.1">
    <property type="nucleotide sequence ID" value="NZ_JAUYVI010000008.1"/>
</dbReference>
<dbReference type="GO" id="GO:0016301">
    <property type="term" value="F:kinase activity"/>
    <property type="evidence" value="ECO:0007669"/>
    <property type="project" value="UniProtKB-KW"/>
</dbReference>
<dbReference type="Pfam" id="PF00512">
    <property type="entry name" value="HisKA"/>
    <property type="match status" value="1"/>
</dbReference>
<keyword evidence="3" id="KW-0597">Phosphoprotein</keyword>
<name>A0ABU0YT68_9PROT</name>
<dbReference type="InterPro" id="IPR036890">
    <property type="entry name" value="HATPase_C_sf"/>
</dbReference>
<feature type="domain" description="PAC" evidence="8">
    <location>
        <begin position="78"/>
        <end position="129"/>
    </location>
</feature>
<dbReference type="InterPro" id="IPR000700">
    <property type="entry name" value="PAS-assoc_C"/>
</dbReference>
<evidence type="ECO:0000256" key="5">
    <source>
        <dbReference type="ARBA" id="ARBA00022777"/>
    </source>
</evidence>
<feature type="domain" description="PAC" evidence="8">
    <location>
        <begin position="205"/>
        <end position="258"/>
    </location>
</feature>
<comment type="caution">
    <text evidence="9">The sequence shown here is derived from an EMBL/GenBank/DDBJ whole genome shotgun (WGS) entry which is preliminary data.</text>
</comment>